<evidence type="ECO:0000256" key="3">
    <source>
        <dbReference type="ARBA" id="ARBA00022989"/>
    </source>
</evidence>
<evidence type="ECO:0008006" key="8">
    <source>
        <dbReference type="Google" id="ProtNLM"/>
    </source>
</evidence>
<dbReference type="Proteomes" id="UP000228503">
    <property type="component" value="Unassembled WGS sequence"/>
</dbReference>
<dbReference type="EMBL" id="PFOB01000049">
    <property type="protein sequence ID" value="PIZ62637.1"/>
    <property type="molecule type" value="Genomic_DNA"/>
</dbReference>
<dbReference type="GO" id="GO:0005886">
    <property type="term" value="C:plasma membrane"/>
    <property type="evidence" value="ECO:0007669"/>
    <property type="project" value="TreeGrafter"/>
</dbReference>
<protein>
    <recommendedName>
        <fullName evidence="8">Decaprenyl-phosphate phosphoribosyltransferase</fullName>
    </recommendedName>
</protein>
<comment type="subcellular location">
    <subcellularLocation>
        <location evidence="1">Membrane</location>
        <topology evidence="1">Multi-pass membrane protein</topology>
    </subcellularLocation>
</comment>
<organism evidence="6 7">
    <name type="scientific">Candidatus Roizmanbacteria bacterium CG_4_10_14_0_2_um_filter_39_13</name>
    <dbReference type="NCBI Taxonomy" id="1974825"/>
    <lineage>
        <taxon>Bacteria</taxon>
        <taxon>Candidatus Roizmaniibacteriota</taxon>
    </lineage>
</organism>
<evidence type="ECO:0000256" key="1">
    <source>
        <dbReference type="ARBA" id="ARBA00004141"/>
    </source>
</evidence>
<evidence type="ECO:0000313" key="7">
    <source>
        <dbReference type="Proteomes" id="UP000228503"/>
    </source>
</evidence>
<keyword evidence="3 5" id="KW-1133">Transmembrane helix</keyword>
<dbReference type="InterPro" id="IPR044878">
    <property type="entry name" value="UbiA_sf"/>
</dbReference>
<feature type="transmembrane region" description="Helical" evidence="5">
    <location>
        <begin position="161"/>
        <end position="181"/>
    </location>
</feature>
<proteinExistence type="predicted"/>
<feature type="transmembrane region" description="Helical" evidence="5">
    <location>
        <begin position="105"/>
        <end position="125"/>
    </location>
</feature>
<dbReference type="Gene3D" id="1.10.357.140">
    <property type="entry name" value="UbiA prenyltransferase"/>
    <property type="match status" value="1"/>
</dbReference>
<evidence type="ECO:0000256" key="2">
    <source>
        <dbReference type="ARBA" id="ARBA00022692"/>
    </source>
</evidence>
<name>A0A2M7TXU7_9BACT</name>
<dbReference type="PANTHER" id="PTHR11048:SF5">
    <property type="entry name" value="DECAPRENYL-PHOSPHATE PHOSPHORIBOSYLTRANSFERASE"/>
    <property type="match status" value="1"/>
</dbReference>
<feature type="transmembrane region" description="Helical" evidence="5">
    <location>
        <begin position="137"/>
        <end position="155"/>
    </location>
</feature>
<feature type="transmembrane region" description="Helical" evidence="5">
    <location>
        <begin position="79"/>
        <end position="99"/>
    </location>
</feature>
<dbReference type="InterPro" id="IPR000537">
    <property type="entry name" value="UbiA_prenyltransferase"/>
</dbReference>
<dbReference type="GO" id="GO:0009247">
    <property type="term" value="P:glycolipid biosynthetic process"/>
    <property type="evidence" value="ECO:0007669"/>
    <property type="project" value="TreeGrafter"/>
</dbReference>
<dbReference type="CDD" id="cd13963">
    <property type="entry name" value="PT_UbiA_2"/>
    <property type="match status" value="1"/>
</dbReference>
<comment type="caution">
    <text evidence="6">The sequence shown here is derived from an EMBL/GenBank/DDBJ whole genome shotgun (WGS) entry which is preliminary data.</text>
</comment>
<sequence length="330" mass="38263">MKTTALLYLRAIRANQWIKNFIIFAAILFAGKLFEPDLFGKTLYAFIVFCLLSSASYVLNDIIDYHYDRKHPMKKYRPLASGAISMPQATFLVFVMTIVSLLLALFFSLSFFFISVIFLLLHFYYSLYLKRYPVIDIFTISFSFVLRTLAGVVVTGYHVPIWLLMTIFFISLFMASVKRHAELVTQGSDTRESLFKYKDHMLYFLSTTFATLTIVSYALYTYTLYIDPSQQLIYGGRPTICQQIYDKQKDINECEKTNIFQSISSVSNLEARKLMMLTIPFVVYGISRYAQLLYEKEEGERPEKIITTDKPLLITMFLAGLMTVLLIYVF</sequence>
<gene>
    <name evidence="6" type="ORF">COY16_03830</name>
</gene>
<keyword evidence="2 5" id="KW-0812">Transmembrane</keyword>
<reference evidence="7" key="1">
    <citation type="submission" date="2017-09" db="EMBL/GenBank/DDBJ databases">
        <title>Depth-based differentiation of microbial function through sediment-hosted aquifers and enrichment of novel symbionts in the deep terrestrial subsurface.</title>
        <authorList>
            <person name="Probst A.J."/>
            <person name="Ladd B."/>
            <person name="Jarett J.K."/>
            <person name="Geller-Mcgrath D.E."/>
            <person name="Sieber C.M.K."/>
            <person name="Emerson J.B."/>
            <person name="Anantharaman K."/>
            <person name="Thomas B.C."/>
            <person name="Malmstrom R."/>
            <person name="Stieglmeier M."/>
            <person name="Klingl A."/>
            <person name="Woyke T."/>
            <person name="Ryan C.M."/>
            <person name="Banfield J.F."/>
        </authorList>
    </citation>
    <scope>NUCLEOTIDE SEQUENCE [LARGE SCALE GENOMIC DNA]</scope>
</reference>
<feature type="transmembrane region" description="Helical" evidence="5">
    <location>
        <begin position="202"/>
        <end position="220"/>
    </location>
</feature>
<evidence type="ECO:0000313" key="6">
    <source>
        <dbReference type="EMBL" id="PIZ62637.1"/>
    </source>
</evidence>
<accession>A0A2M7TXU7</accession>
<dbReference type="PANTHER" id="PTHR11048">
    <property type="entry name" value="PRENYLTRANSFERASES"/>
    <property type="match status" value="1"/>
</dbReference>
<feature type="transmembrane region" description="Helical" evidence="5">
    <location>
        <begin position="311"/>
        <end position="329"/>
    </location>
</feature>
<evidence type="ECO:0000256" key="5">
    <source>
        <dbReference type="SAM" id="Phobius"/>
    </source>
</evidence>
<dbReference type="AlphaFoldDB" id="A0A2M7TXU7"/>
<feature type="transmembrane region" description="Helical" evidence="5">
    <location>
        <begin position="42"/>
        <end position="59"/>
    </location>
</feature>
<evidence type="ECO:0000256" key="4">
    <source>
        <dbReference type="ARBA" id="ARBA00023136"/>
    </source>
</evidence>
<dbReference type="GO" id="GO:0016765">
    <property type="term" value="F:transferase activity, transferring alkyl or aryl (other than methyl) groups"/>
    <property type="evidence" value="ECO:0007669"/>
    <property type="project" value="InterPro"/>
</dbReference>
<dbReference type="Pfam" id="PF01040">
    <property type="entry name" value="UbiA"/>
    <property type="match status" value="1"/>
</dbReference>
<feature type="transmembrane region" description="Helical" evidence="5">
    <location>
        <begin position="12"/>
        <end position="30"/>
    </location>
</feature>
<dbReference type="InterPro" id="IPR039653">
    <property type="entry name" value="Prenyltransferase"/>
</dbReference>
<keyword evidence="4 5" id="KW-0472">Membrane</keyword>